<protein>
    <submittedName>
        <fullName evidence="1">Uncharacterized protein</fullName>
    </submittedName>
</protein>
<dbReference type="EMBL" id="CM042012">
    <property type="protein sequence ID" value="KAI3750362.1"/>
    <property type="molecule type" value="Genomic_DNA"/>
</dbReference>
<gene>
    <name evidence="1" type="ORF">L2E82_20996</name>
</gene>
<evidence type="ECO:0000313" key="2">
    <source>
        <dbReference type="Proteomes" id="UP001055811"/>
    </source>
</evidence>
<reference evidence="2" key="1">
    <citation type="journal article" date="2022" name="Mol. Ecol. Resour.">
        <title>The genomes of chicory, endive, great burdock and yacon provide insights into Asteraceae palaeo-polyploidization history and plant inulin production.</title>
        <authorList>
            <person name="Fan W."/>
            <person name="Wang S."/>
            <person name="Wang H."/>
            <person name="Wang A."/>
            <person name="Jiang F."/>
            <person name="Liu H."/>
            <person name="Zhao H."/>
            <person name="Xu D."/>
            <person name="Zhang Y."/>
        </authorList>
    </citation>
    <scope>NUCLEOTIDE SEQUENCE [LARGE SCALE GENOMIC DNA]</scope>
    <source>
        <strain evidence="2">cv. Punajuju</strain>
    </source>
</reference>
<organism evidence="1 2">
    <name type="scientific">Cichorium intybus</name>
    <name type="common">Chicory</name>
    <dbReference type="NCBI Taxonomy" id="13427"/>
    <lineage>
        <taxon>Eukaryota</taxon>
        <taxon>Viridiplantae</taxon>
        <taxon>Streptophyta</taxon>
        <taxon>Embryophyta</taxon>
        <taxon>Tracheophyta</taxon>
        <taxon>Spermatophyta</taxon>
        <taxon>Magnoliopsida</taxon>
        <taxon>eudicotyledons</taxon>
        <taxon>Gunneridae</taxon>
        <taxon>Pentapetalae</taxon>
        <taxon>asterids</taxon>
        <taxon>campanulids</taxon>
        <taxon>Asterales</taxon>
        <taxon>Asteraceae</taxon>
        <taxon>Cichorioideae</taxon>
        <taxon>Cichorieae</taxon>
        <taxon>Cichoriinae</taxon>
        <taxon>Cichorium</taxon>
    </lineage>
</organism>
<accession>A0ACB9DUY4</accession>
<sequence>MSVIADLKWAQTGGDGGMRCSEVAGSGSGGAYGERLLMNFSALSRRKTRYVENSSITVSDCSNERITSYHPSWSPYDIEGIVIGDIGVRWTVDLPGL</sequence>
<evidence type="ECO:0000313" key="1">
    <source>
        <dbReference type="EMBL" id="KAI3750362.1"/>
    </source>
</evidence>
<keyword evidence="2" id="KW-1185">Reference proteome</keyword>
<dbReference type="Proteomes" id="UP001055811">
    <property type="component" value="Linkage Group LG04"/>
</dbReference>
<name>A0ACB9DUY4_CICIN</name>
<reference evidence="1 2" key="2">
    <citation type="journal article" date="2022" name="Mol. Ecol. Resour.">
        <title>The genomes of chicory, endive, great burdock and yacon provide insights into Asteraceae paleo-polyploidization history and plant inulin production.</title>
        <authorList>
            <person name="Fan W."/>
            <person name="Wang S."/>
            <person name="Wang H."/>
            <person name="Wang A."/>
            <person name="Jiang F."/>
            <person name="Liu H."/>
            <person name="Zhao H."/>
            <person name="Xu D."/>
            <person name="Zhang Y."/>
        </authorList>
    </citation>
    <scope>NUCLEOTIDE SEQUENCE [LARGE SCALE GENOMIC DNA]</scope>
    <source>
        <strain evidence="2">cv. Punajuju</strain>
        <tissue evidence="1">Leaves</tissue>
    </source>
</reference>
<comment type="caution">
    <text evidence="1">The sequence shown here is derived from an EMBL/GenBank/DDBJ whole genome shotgun (WGS) entry which is preliminary data.</text>
</comment>
<proteinExistence type="predicted"/>